<evidence type="ECO:0000313" key="2">
    <source>
        <dbReference type="Proteomes" id="UP000475325"/>
    </source>
</evidence>
<protein>
    <submittedName>
        <fullName evidence="1">Uncharacterized protein</fullName>
    </submittedName>
</protein>
<accession>A0A7C8MXJ9</accession>
<evidence type="ECO:0000313" key="1">
    <source>
        <dbReference type="EMBL" id="KAF3084353.1"/>
    </source>
</evidence>
<reference evidence="1 2" key="1">
    <citation type="submission" date="2019-06" db="EMBL/GenBank/DDBJ databases">
        <authorList>
            <person name="Palmer J.M."/>
        </authorList>
    </citation>
    <scope>NUCLEOTIDE SEQUENCE [LARGE SCALE GENOMIC DNA]</scope>
    <source>
        <strain evidence="1 2">TWF102</strain>
    </source>
</reference>
<sequence length="149" mass="16722">MENEWNKYAEKGVGIVVVHGDLTSVILFEALFDISVSYTKSSRRKHPLETHVEMGSEFAVEEKCMKWTKFAEKGVEPANAHGTFKCLVGSGPLFKEHRSEMRWNVYAEKGVGTVVVHKDLASVTIFEALFNSSVSKTQKPTRQSPSESR</sequence>
<name>A0A7C8MXJ9_ORBOL</name>
<comment type="caution">
    <text evidence="1">The sequence shown here is derived from an EMBL/GenBank/DDBJ whole genome shotgun (WGS) entry which is preliminary data.</text>
</comment>
<dbReference type="AlphaFoldDB" id="A0A7C8MXJ9"/>
<gene>
    <name evidence="1" type="ORF">TWF102_011996</name>
</gene>
<dbReference type="EMBL" id="WIQW01000099">
    <property type="protein sequence ID" value="KAF3084353.1"/>
    <property type="molecule type" value="Genomic_DNA"/>
</dbReference>
<organism evidence="1 2">
    <name type="scientific">Orbilia oligospora</name>
    <name type="common">Nematode-trapping fungus</name>
    <name type="synonym">Arthrobotrys oligospora</name>
    <dbReference type="NCBI Taxonomy" id="2813651"/>
    <lineage>
        <taxon>Eukaryota</taxon>
        <taxon>Fungi</taxon>
        <taxon>Dikarya</taxon>
        <taxon>Ascomycota</taxon>
        <taxon>Pezizomycotina</taxon>
        <taxon>Orbiliomycetes</taxon>
        <taxon>Orbiliales</taxon>
        <taxon>Orbiliaceae</taxon>
        <taxon>Orbilia</taxon>
    </lineage>
</organism>
<proteinExistence type="predicted"/>
<dbReference type="Proteomes" id="UP000475325">
    <property type="component" value="Unassembled WGS sequence"/>
</dbReference>